<gene>
    <name evidence="2" type="ORF">QMA06_14700</name>
</gene>
<dbReference type="Proteomes" id="UP001231197">
    <property type="component" value="Unassembled WGS sequence"/>
</dbReference>
<evidence type="ECO:0000313" key="3">
    <source>
        <dbReference type="Proteomes" id="UP001231197"/>
    </source>
</evidence>
<reference evidence="2 3" key="1">
    <citation type="journal article" date="2023" name="Int. J. Syst. Evol. Microbiol.">
        <title>Winogradskyella bathintestinalis sp. nov., isolated from the intestine of the deep-sea loosejaw dragonfish, Malacosteus niger.</title>
        <authorList>
            <person name="Uniacke-Lowe S."/>
            <person name="Johnson C.N."/>
            <person name="Stanton C."/>
            <person name="Hill C."/>
            <person name="Ross P."/>
        </authorList>
    </citation>
    <scope>NUCLEOTIDE SEQUENCE [LARGE SCALE GENOMIC DNA]</scope>
    <source>
        <strain evidence="2 3">APC 3343</strain>
    </source>
</reference>
<evidence type="ECO:0000256" key="1">
    <source>
        <dbReference type="SAM" id="SignalP"/>
    </source>
</evidence>
<feature type="chain" id="PRO_5045290096" description="DUF541 domain-containing protein" evidence="1">
    <location>
        <begin position="22"/>
        <end position="203"/>
    </location>
</feature>
<dbReference type="RefSeq" id="WP_290207662.1">
    <property type="nucleotide sequence ID" value="NZ_JASDDK010000007.1"/>
</dbReference>
<accession>A0ABT7ZY96</accession>
<protein>
    <recommendedName>
        <fullName evidence="4">DUF541 domain-containing protein</fullName>
    </recommendedName>
</protein>
<keyword evidence="3" id="KW-1185">Reference proteome</keyword>
<dbReference type="EMBL" id="JASDDK010000007">
    <property type="protein sequence ID" value="MDN3493971.1"/>
    <property type="molecule type" value="Genomic_DNA"/>
</dbReference>
<name>A0ABT7ZY96_9FLAO</name>
<evidence type="ECO:0008006" key="4">
    <source>
        <dbReference type="Google" id="ProtNLM"/>
    </source>
</evidence>
<keyword evidence="1" id="KW-0732">Signal</keyword>
<comment type="caution">
    <text evidence="2">The sequence shown here is derived from an EMBL/GenBank/DDBJ whole genome shotgun (WGS) entry which is preliminary data.</text>
</comment>
<proteinExistence type="predicted"/>
<feature type="signal peptide" evidence="1">
    <location>
        <begin position="1"/>
        <end position="21"/>
    </location>
</feature>
<evidence type="ECO:0000313" key="2">
    <source>
        <dbReference type="EMBL" id="MDN3493971.1"/>
    </source>
</evidence>
<organism evidence="2 3">
    <name type="scientific">Winogradskyella bathintestinalis</name>
    <dbReference type="NCBI Taxonomy" id="3035208"/>
    <lineage>
        <taxon>Bacteria</taxon>
        <taxon>Pseudomonadati</taxon>
        <taxon>Bacteroidota</taxon>
        <taxon>Flavobacteriia</taxon>
        <taxon>Flavobacteriales</taxon>
        <taxon>Flavobacteriaceae</taxon>
        <taxon>Winogradskyella</taxon>
    </lineage>
</organism>
<sequence length="203" mass="22780">MKTKLHFGILALLLTFLGTFMEQKTVPNQQIVIAFSDKMISAEDTENAIEAIQNKLQSIGVSQIKIGQYKDGELRITYHSKADIAHIKNVLFETENYELAYEASRDSSNKGTNSKKDKYYELNITEIKSSSSVNWDFEGTQVTEINQKTDNSNPVNIDYSSQQINAKQLNAKIKNAVLVNKVVTHSIDTTSYKIPEVRAGPVT</sequence>